<dbReference type="SMART" id="SM00355">
    <property type="entry name" value="ZnF_C2H2"/>
    <property type="match status" value="8"/>
</dbReference>
<dbReference type="GO" id="GO:0000981">
    <property type="term" value="F:DNA-binding transcription factor activity, RNA polymerase II-specific"/>
    <property type="evidence" value="ECO:0007669"/>
    <property type="project" value="TreeGrafter"/>
</dbReference>
<keyword evidence="7" id="KW-0862">Zinc</keyword>
<keyword evidence="5" id="KW-0677">Repeat</keyword>
<feature type="domain" description="C2H2-type" evidence="12">
    <location>
        <begin position="505"/>
        <end position="532"/>
    </location>
</feature>
<feature type="domain" description="C2H2-type" evidence="12">
    <location>
        <begin position="421"/>
        <end position="448"/>
    </location>
</feature>
<dbReference type="Pfam" id="PF01352">
    <property type="entry name" value="KRAB"/>
    <property type="match status" value="1"/>
</dbReference>
<evidence type="ECO:0000256" key="6">
    <source>
        <dbReference type="ARBA" id="ARBA00022771"/>
    </source>
</evidence>
<dbReference type="Proteomes" id="UP001295444">
    <property type="component" value="Chromosome 02"/>
</dbReference>
<dbReference type="GO" id="GO:0000978">
    <property type="term" value="F:RNA polymerase II cis-regulatory region sequence-specific DNA binding"/>
    <property type="evidence" value="ECO:0007669"/>
    <property type="project" value="TreeGrafter"/>
</dbReference>
<dbReference type="InterPro" id="IPR036051">
    <property type="entry name" value="KRAB_dom_sf"/>
</dbReference>
<dbReference type="EMBL" id="OW240913">
    <property type="protein sequence ID" value="CAH2245375.1"/>
    <property type="molecule type" value="Genomic_DNA"/>
</dbReference>
<gene>
    <name evidence="14" type="ORF">PECUL_23A057825</name>
</gene>
<dbReference type="FunFam" id="3.30.160.60:FF:002090">
    <property type="entry name" value="Zinc finger protein 473"/>
    <property type="match status" value="1"/>
</dbReference>
<protein>
    <submittedName>
        <fullName evidence="14">Zinc finger 583 isoform X2</fullName>
    </submittedName>
</protein>
<dbReference type="InterPro" id="IPR001909">
    <property type="entry name" value="KRAB"/>
</dbReference>
<sequence length="600" mass="69175">MVGLFFNKMHADLRTGRMQLNINLQMEHRRVGTEKRKCSSSAMVTVTFHDVAACFEEEDWEIMEEWQREIYRNAMKEIHRALQNLGYRILNPDLLVKIEKSIEKRRNEIPSTSSAVLVPDILLKIEEEKQVLVKSVSDRPVGRTALESSRGSRTRKAEHPMKVKHEDDSCSETALADRGTSPISHELIVVVKQEREEETEPKGKLKEEDGVIEVQNEDSMDKTEEIKHELGSDASMENPSVGESGKLCTQVPLIGPDGDNMFIFTETGIALNRALPQEYTLENALEFEKYLSSLANPPSLMLRDPQRPGRSEFDRGFYENYSVHSKQRLMLMGEKRYRCAECGKGFTRNSHLKAHKRIHTGERPFKCNECNKTFSENSHLTVHLRVHSGEKRYKCNMCEKSFSENSNLIVHQRIHTGEKPYKCPECDICFSQHSSLVRHRRKHSGARPYKCAECDKTFSQKGHLSNHIRTHTGERPYKCAECGKCFSEHSHLTGHQKIHTGERPYTCDVCQKGFSKISNLKAHQQIHTGYRPFVCTQCGKSFTQHSTLVRHQRVHIGKMESFWRKMYEDSVETSKDVSWKDSIVMKRVECQQTIEPEEMS</sequence>
<dbReference type="Gene3D" id="3.30.160.60">
    <property type="entry name" value="Classic Zinc Finger"/>
    <property type="match status" value="8"/>
</dbReference>
<comment type="subcellular location">
    <subcellularLocation>
        <location evidence="2">Nucleus</location>
    </subcellularLocation>
</comment>
<evidence type="ECO:0000256" key="5">
    <source>
        <dbReference type="ARBA" id="ARBA00022737"/>
    </source>
</evidence>
<name>A0AAD1VQ01_PELCU</name>
<dbReference type="PROSITE" id="PS50805">
    <property type="entry name" value="KRAB"/>
    <property type="match status" value="1"/>
</dbReference>
<dbReference type="PANTHER" id="PTHR23235:SF142">
    <property type="entry name" value="ZINC FINGER PROTEIN 384"/>
    <property type="match status" value="1"/>
</dbReference>
<evidence type="ECO:0000256" key="3">
    <source>
        <dbReference type="ARBA" id="ARBA00006991"/>
    </source>
</evidence>
<dbReference type="FunFam" id="3.30.160.60:FF:001530">
    <property type="entry name" value="Zinc finger protein 268"/>
    <property type="match status" value="1"/>
</dbReference>
<keyword evidence="15" id="KW-1185">Reference proteome</keyword>
<evidence type="ECO:0000256" key="4">
    <source>
        <dbReference type="ARBA" id="ARBA00022723"/>
    </source>
</evidence>
<comment type="function">
    <text evidence="1">May be involved in transcriptional regulation.</text>
</comment>
<dbReference type="PANTHER" id="PTHR23235">
    <property type="entry name" value="KRUEPPEL-LIKE TRANSCRIPTION FACTOR"/>
    <property type="match status" value="1"/>
</dbReference>
<comment type="similarity">
    <text evidence="3">Belongs to the krueppel C2H2-type zinc-finger protein family.</text>
</comment>
<feature type="domain" description="C2H2-type" evidence="12">
    <location>
        <begin position="533"/>
        <end position="560"/>
    </location>
</feature>
<dbReference type="SUPFAM" id="SSF109640">
    <property type="entry name" value="KRAB domain (Kruppel-associated box)"/>
    <property type="match status" value="1"/>
</dbReference>
<feature type="compositionally biased region" description="Basic and acidic residues" evidence="11">
    <location>
        <begin position="155"/>
        <end position="168"/>
    </location>
</feature>
<proteinExistence type="inferred from homology"/>
<keyword evidence="4" id="KW-0479">Metal-binding</keyword>
<evidence type="ECO:0000256" key="10">
    <source>
        <dbReference type="PROSITE-ProRule" id="PRU00042"/>
    </source>
</evidence>
<dbReference type="GO" id="GO:0005634">
    <property type="term" value="C:nucleus"/>
    <property type="evidence" value="ECO:0007669"/>
    <property type="project" value="UniProtKB-SubCell"/>
</dbReference>
<dbReference type="SUPFAM" id="SSF57667">
    <property type="entry name" value="beta-beta-alpha zinc fingers"/>
    <property type="match status" value="4"/>
</dbReference>
<feature type="domain" description="C2H2-type" evidence="12">
    <location>
        <begin position="337"/>
        <end position="364"/>
    </location>
</feature>
<evidence type="ECO:0000256" key="9">
    <source>
        <dbReference type="ARBA" id="ARBA00023242"/>
    </source>
</evidence>
<feature type="region of interest" description="Disordered" evidence="11">
    <location>
        <begin position="142"/>
        <end position="176"/>
    </location>
</feature>
<feature type="domain" description="C2H2-type" evidence="12">
    <location>
        <begin position="365"/>
        <end position="392"/>
    </location>
</feature>
<feature type="domain" description="C2H2-type" evidence="12">
    <location>
        <begin position="477"/>
        <end position="504"/>
    </location>
</feature>
<dbReference type="GO" id="GO:0008270">
    <property type="term" value="F:zinc ion binding"/>
    <property type="evidence" value="ECO:0007669"/>
    <property type="project" value="UniProtKB-KW"/>
</dbReference>
<keyword evidence="8" id="KW-0238">DNA-binding</keyword>
<dbReference type="FunFam" id="3.30.160.60:FF:000478">
    <property type="entry name" value="Zinc finger protein 133"/>
    <property type="match status" value="1"/>
</dbReference>
<dbReference type="InterPro" id="IPR013087">
    <property type="entry name" value="Znf_C2H2_type"/>
</dbReference>
<evidence type="ECO:0000256" key="8">
    <source>
        <dbReference type="ARBA" id="ARBA00023125"/>
    </source>
</evidence>
<dbReference type="Pfam" id="PF00096">
    <property type="entry name" value="zf-C2H2"/>
    <property type="match status" value="8"/>
</dbReference>
<evidence type="ECO:0000256" key="7">
    <source>
        <dbReference type="ARBA" id="ARBA00022833"/>
    </source>
</evidence>
<evidence type="ECO:0000259" key="13">
    <source>
        <dbReference type="PROSITE" id="PS50805"/>
    </source>
</evidence>
<feature type="domain" description="C2H2-type" evidence="12">
    <location>
        <begin position="393"/>
        <end position="420"/>
    </location>
</feature>
<feature type="domain" description="KRAB" evidence="13">
    <location>
        <begin position="46"/>
        <end position="117"/>
    </location>
</feature>
<keyword evidence="9" id="KW-0539">Nucleus</keyword>
<evidence type="ECO:0000256" key="2">
    <source>
        <dbReference type="ARBA" id="ARBA00004123"/>
    </source>
</evidence>
<evidence type="ECO:0000256" key="1">
    <source>
        <dbReference type="ARBA" id="ARBA00003767"/>
    </source>
</evidence>
<evidence type="ECO:0000313" key="15">
    <source>
        <dbReference type="Proteomes" id="UP001295444"/>
    </source>
</evidence>
<dbReference type="FunFam" id="3.30.160.60:FF:002343">
    <property type="entry name" value="Zinc finger protein 33A"/>
    <property type="match status" value="2"/>
</dbReference>
<dbReference type="PROSITE" id="PS00028">
    <property type="entry name" value="ZINC_FINGER_C2H2_1"/>
    <property type="match status" value="8"/>
</dbReference>
<dbReference type="InterPro" id="IPR036236">
    <property type="entry name" value="Znf_C2H2_sf"/>
</dbReference>
<dbReference type="Gene3D" id="6.10.140.140">
    <property type="match status" value="1"/>
</dbReference>
<dbReference type="FunFam" id="3.30.160.60:FF:000624">
    <property type="entry name" value="zinc finger protein 697"/>
    <property type="match status" value="1"/>
</dbReference>
<dbReference type="AlphaFoldDB" id="A0AAD1VQ01"/>
<evidence type="ECO:0000256" key="11">
    <source>
        <dbReference type="SAM" id="MobiDB-lite"/>
    </source>
</evidence>
<reference evidence="14" key="1">
    <citation type="submission" date="2022-03" db="EMBL/GenBank/DDBJ databases">
        <authorList>
            <person name="Alioto T."/>
            <person name="Alioto T."/>
            <person name="Gomez Garrido J."/>
        </authorList>
    </citation>
    <scope>NUCLEOTIDE SEQUENCE</scope>
</reference>
<dbReference type="FunFam" id="3.30.160.60:FF:000290">
    <property type="entry name" value="Zinc finger protein 697 isoform X1"/>
    <property type="match status" value="1"/>
</dbReference>
<feature type="domain" description="C2H2-type" evidence="12">
    <location>
        <begin position="449"/>
        <end position="476"/>
    </location>
</feature>
<organism evidence="14 15">
    <name type="scientific">Pelobates cultripes</name>
    <name type="common">Western spadefoot toad</name>
    <dbReference type="NCBI Taxonomy" id="61616"/>
    <lineage>
        <taxon>Eukaryota</taxon>
        <taxon>Metazoa</taxon>
        <taxon>Chordata</taxon>
        <taxon>Craniata</taxon>
        <taxon>Vertebrata</taxon>
        <taxon>Euteleostomi</taxon>
        <taxon>Amphibia</taxon>
        <taxon>Batrachia</taxon>
        <taxon>Anura</taxon>
        <taxon>Pelobatoidea</taxon>
        <taxon>Pelobatidae</taxon>
        <taxon>Pelobates</taxon>
    </lineage>
</organism>
<evidence type="ECO:0000259" key="12">
    <source>
        <dbReference type="PROSITE" id="PS50157"/>
    </source>
</evidence>
<dbReference type="PROSITE" id="PS50157">
    <property type="entry name" value="ZINC_FINGER_C2H2_2"/>
    <property type="match status" value="8"/>
</dbReference>
<dbReference type="SMART" id="SM00349">
    <property type="entry name" value="KRAB"/>
    <property type="match status" value="1"/>
</dbReference>
<evidence type="ECO:0000313" key="14">
    <source>
        <dbReference type="EMBL" id="CAH2245375.1"/>
    </source>
</evidence>
<accession>A0AAD1VQ01</accession>
<keyword evidence="6 10" id="KW-0863">Zinc-finger</keyword>
<dbReference type="FunFam" id="3.30.160.60:FF:000295">
    <property type="entry name" value="zinc finger protein 19"/>
    <property type="match status" value="1"/>
</dbReference>